<reference evidence="2" key="1">
    <citation type="submission" date="2016-02" db="EMBL/GenBank/DDBJ databases">
        <title>Draft genome sequence of Microdochium bolleyi, a fungal endophyte of beachgrass.</title>
        <authorList>
            <consortium name="DOE Joint Genome Institute"/>
            <person name="David A.S."/>
            <person name="May G."/>
            <person name="Haridas S."/>
            <person name="Lim J."/>
            <person name="Wang M."/>
            <person name="Labutti K."/>
            <person name="Lipzen A."/>
            <person name="Barry K."/>
            <person name="Grigoriev I.V."/>
        </authorList>
    </citation>
    <scope>NUCLEOTIDE SEQUENCE [LARGE SCALE GENOMIC DNA]</scope>
    <source>
        <strain evidence="2">J235TASD1</strain>
    </source>
</reference>
<dbReference type="InParanoid" id="A0A136JJT6"/>
<dbReference type="EMBL" id="KQ964245">
    <property type="protein sequence ID" value="KXJ97418.1"/>
    <property type="molecule type" value="Genomic_DNA"/>
</dbReference>
<keyword evidence="2" id="KW-1185">Reference proteome</keyword>
<dbReference type="AlphaFoldDB" id="A0A136JJT6"/>
<evidence type="ECO:0000313" key="1">
    <source>
        <dbReference type="EMBL" id="KXJ97418.1"/>
    </source>
</evidence>
<dbReference type="Proteomes" id="UP000070501">
    <property type="component" value="Unassembled WGS sequence"/>
</dbReference>
<accession>A0A136JJT6</accession>
<evidence type="ECO:0000313" key="2">
    <source>
        <dbReference type="Proteomes" id="UP000070501"/>
    </source>
</evidence>
<gene>
    <name evidence="1" type="ORF">Micbo1qcDRAFT_156293</name>
</gene>
<proteinExistence type="predicted"/>
<organism evidence="1 2">
    <name type="scientific">Microdochium bolleyi</name>
    <dbReference type="NCBI Taxonomy" id="196109"/>
    <lineage>
        <taxon>Eukaryota</taxon>
        <taxon>Fungi</taxon>
        <taxon>Dikarya</taxon>
        <taxon>Ascomycota</taxon>
        <taxon>Pezizomycotina</taxon>
        <taxon>Sordariomycetes</taxon>
        <taxon>Xylariomycetidae</taxon>
        <taxon>Xylariales</taxon>
        <taxon>Microdochiaceae</taxon>
        <taxon>Microdochium</taxon>
    </lineage>
</organism>
<sequence>MVDKRPPLFPRSTHSPAVPVERLWSPPGACSLRGAARVPGLWAARWSILCLLPTCVLFLSLPISKISSSYEEASLIHMCA</sequence>
<protein>
    <submittedName>
        <fullName evidence="1">Uncharacterized protein</fullName>
    </submittedName>
</protein>
<name>A0A136JJT6_9PEZI</name>